<dbReference type="AlphaFoldDB" id="A0A9W7XRU1"/>
<proteinExistence type="inferred from homology"/>
<gene>
    <name evidence="3" type="ORF">LPJ64_000852</name>
</gene>
<name>A0A9W7XRU1_9FUNG</name>
<evidence type="ECO:0000313" key="4">
    <source>
        <dbReference type="Proteomes" id="UP001145021"/>
    </source>
</evidence>
<comment type="similarity">
    <text evidence="1">Belongs to the LTO1 family.</text>
</comment>
<evidence type="ECO:0000256" key="1">
    <source>
        <dbReference type="ARBA" id="ARBA00038090"/>
    </source>
</evidence>
<organism evidence="3 4">
    <name type="scientific">Coemansia asiatica</name>
    <dbReference type="NCBI Taxonomy" id="1052880"/>
    <lineage>
        <taxon>Eukaryota</taxon>
        <taxon>Fungi</taxon>
        <taxon>Fungi incertae sedis</taxon>
        <taxon>Zoopagomycota</taxon>
        <taxon>Kickxellomycotina</taxon>
        <taxon>Kickxellomycetes</taxon>
        <taxon>Kickxellales</taxon>
        <taxon>Kickxellaceae</taxon>
        <taxon>Coemansia</taxon>
    </lineage>
</organism>
<dbReference type="Pfam" id="PF09811">
    <property type="entry name" value="Yae1_N"/>
    <property type="match status" value="1"/>
</dbReference>
<dbReference type="EMBL" id="JANBOH010000019">
    <property type="protein sequence ID" value="KAJ1647818.1"/>
    <property type="molecule type" value="Genomic_DNA"/>
</dbReference>
<dbReference type="InterPro" id="IPR052436">
    <property type="entry name" value="LTO1_adapter"/>
</dbReference>
<dbReference type="PANTHER" id="PTHR28532:SF1">
    <property type="entry name" value="ORAL CANCER OVEREXPRESSED 1"/>
    <property type="match status" value="1"/>
</dbReference>
<dbReference type="PANTHER" id="PTHR28532">
    <property type="entry name" value="GEO13458P1"/>
    <property type="match status" value="1"/>
</dbReference>
<reference evidence="3" key="1">
    <citation type="submission" date="2022-07" db="EMBL/GenBank/DDBJ databases">
        <title>Phylogenomic reconstructions and comparative analyses of Kickxellomycotina fungi.</title>
        <authorList>
            <person name="Reynolds N.K."/>
            <person name="Stajich J.E."/>
            <person name="Barry K."/>
            <person name="Grigoriev I.V."/>
            <person name="Crous P."/>
            <person name="Smith M.E."/>
        </authorList>
    </citation>
    <scope>NUCLEOTIDE SEQUENCE</scope>
    <source>
        <strain evidence="3">NBRC 105413</strain>
    </source>
</reference>
<sequence length="134" mass="14685">MDDNDPLAQTVDIEEHFEDGGYLQGLEAGKAIGAAEGREMGCENGFAVGKDLGFYQGWVQQWIRMSETHADAVSERALKKLVEIKALLDDVPEENVEGAHFADRIKRVQQRFKVVSAMLGVNAAAELSGNTLSY</sequence>
<comment type="caution">
    <text evidence="3">The sequence shown here is derived from an EMBL/GenBank/DDBJ whole genome shotgun (WGS) entry which is preliminary data.</text>
</comment>
<feature type="domain" description="Essential protein Yae1 N-terminal" evidence="2">
    <location>
        <begin position="21"/>
        <end position="59"/>
    </location>
</feature>
<evidence type="ECO:0000313" key="3">
    <source>
        <dbReference type="EMBL" id="KAJ1647818.1"/>
    </source>
</evidence>
<dbReference type="Proteomes" id="UP001145021">
    <property type="component" value="Unassembled WGS sequence"/>
</dbReference>
<dbReference type="InterPro" id="IPR019191">
    <property type="entry name" value="Essential_protein_Yae1_N"/>
</dbReference>
<evidence type="ECO:0000259" key="2">
    <source>
        <dbReference type="Pfam" id="PF09811"/>
    </source>
</evidence>
<protein>
    <recommendedName>
        <fullName evidence="2">Essential protein Yae1 N-terminal domain-containing protein</fullName>
    </recommendedName>
</protein>
<accession>A0A9W7XRU1</accession>
<keyword evidence="4" id="KW-1185">Reference proteome</keyword>